<reference evidence="4" key="1">
    <citation type="submission" date="2019-12" db="EMBL/GenBank/DDBJ databases">
        <authorList>
            <person name="Scholes J."/>
        </authorList>
    </citation>
    <scope>NUCLEOTIDE SEQUENCE</scope>
</reference>
<feature type="coiled-coil region" evidence="3">
    <location>
        <begin position="195"/>
        <end position="236"/>
    </location>
</feature>
<accession>A0A9N7NM43</accession>
<dbReference type="EMBL" id="CACSLK010027833">
    <property type="protein sequence ID" value="CAA0832483.1"/>
    <property type="molecule type" value="Genomic_DNA"/>
</dbReference>
<evidence type="ECO:0000256" key="1">
    <source>
        <dbReference type="ARBA" id="ARBA00005921"/>
    </source>
</evidence>
<evidence type="ECO:0000313" key="5">
    <source>
        <dbReference type="Proteomes" id="UP001153555"/>
    </source>
</evidence>
<dbReference type="Proteomes" id="UP001153555">
    <property type="component" value="Unassembled WGS sequence"/>
</dbReference>
<dbReference type="PANTHER" id="PTHR31580:SF22">
    <property type="entry name" value="FILAMENT-LIKE PLANT PROTEIN 7"/>
    <property type="match status" value="1"/>
</dbReference>
<sequence>MDQKSWLWKKRSTEKTLIADKASHSSRKCEEETTEVQKIMTEKIDLERELQMLNEKLSSAHAECEAKDNVAKKQLKISEEAVSGWEKAENEAKTVKEELEKVSQQKFASEERMNQLDAALKECMQQLRFVRDEQDKRIQNAVMKTTKEFEKTKVVADEKLAEVVKKLFKSEAENSQLIKVLTVREKTIEDLTNYKTQLDANFNALSSRVESTEKENARLKYEIHVLEKELDIRNEERELNCRRSEHLQGLFKDQKIAERCERSRLLMENSTTSLSDMAESDDRASYAESWASALNTELEHFKNDKQLKIPCRKSIRTSDIDLMDDFAEMEKLALASADVIQTSKNLISCEATNGSSVLNSHKLQPNASETINKILELLEGVNEKCRDNGVGGLFDSRSCKNLENPTGYTVRVFQWKSDELSFILQKFVRTCNGLLNGSVNLECFVQEVALTLEWVLNHCFSIQDVSSMKDAILSRFDWDECTVDSGWANPAVECSKLPVLGQGVECVKCESEVVTGSLRSEVEAVRQRDGNNRDEIGKRSMMKEDVETLVIETNDELRKAYQRILDLENELENKSSSCIRLEETCRDLQKQLQSKEVLGNERQMEEQLQSDWEITSASEKLAECQETILNLGKQLKALASPNDAALFDKIHISTPSDSVVDRSSTPRKNISRRPSCLLDKMLAENNLPTSALAENKNCIQNGNGESGVSSENLNKMVNGDGIIKHSRRSENATAVLDVVPCEKNGGRGFMKKIFWRQKKSNGSKITLLIGCS</sequence>
<evidence type="ECO:0000313" key="4">
    <source>
        <dbReference type="EMBL" id="CAA0832483.1"/>
    </source>
</evidence>
<dbReference type="InterPro" id="IPR008587">
    <property type="entry name" value="FPP_plant"/>
</dbReference>
<keyword evidence="2 3" id="KW-0175">Coiled coil</keyword>
<organism evidence="4 5">
    <name type="scientific">Striga hermonthica</name>
    <name type="common">Purple witchweed</name>
    <name type="synonym">Buchnera hermonthica</name>
    <dbReference type="NCBI Taxonomy" id="68872"/>
    <lineage>
        <taxon>Eukaryota</taxon>
        <taxon>Viridiplantae</taxon>
        <taxon>Streptophyta</taxon>
        <taxon>Embryophyta</taxon>
        <taxon>Tracheophyta</taxon>
        <taxon>Spermatophyta</taxon>
        <taxon>Magnoliopsida</taxon>
        <taxon>eudicotyledons</taxon>
        <taxon>Gunneridae</taxon>
        <taxon>Pentapetalae</taxon>
        <taxon>asterids</taxon>
        <taxon>lamiids</taxon>
        <taxon>Lamiales</taxon>
        <taxon>Orobanchaceae</taxon>
        <taxon>Buchnereae</taxon>
        <taxon>Striga</taxon>
    </lineage>
</organism>
<keyword evidence="5" id="KW-1185">Reference proteome</keyword>
<evidence type="ECO:0000256" key="2">
    <source>
        <dbReference type="ARBA" id="ARBA00023054"/>
    </source>
</evidence>
<gene>
    <name evidence="4" type="ORF">SHERM_27778</name>
</gene>
<dbReference type="OrthoDB" id="1917992at2759"/>
<dbReference type="AlphaFoldDB" id="A0A9N7NM43"/>
<feature type="coiled-coil region" evidence="3">
    <location>
        <begin position="29"/>
        <end position="133"/>
    </location>
</feature>
<name>A0A9N7NM43_STRHE</name>
<feature type="coiled-coil region" evidence="3">
    <location>
        <begin position="550"/>
        <end position="598"/>
    </location>
</feature>
<comment type="similarity">
    <text evidence="1">Belongs to the FPP family.</text>
</comment>
<protein>
    <submittedName>
        <fullName evidence="4">Filament-like plant protein 7</fullName>
    </submittedName>
</protein>
<dbReference type="Pfam" id="PF05911">
    <property type="entry name" value="FPP"/>
    <property type="match status" value="3"/>
</dbReference>
<comment type="caution">
    <text evidence="4">The sequence shown here is derived from an EMBL/GenBank/DDBJ whole genome shotgun (WGS) entry which is preliminary data.</text>
</comment>
<evidence type="ECO:0000256" key="3">
    <source>
        <dbReference type="SAM" id="Coils"/>
    </source>
</evidence>
<dbReference type="PANTHER" id="PTHR31580">
    <property type="entry name" value="FILAMENT-LIKE PLANT PROTEIN 4"/>
    <property type="match status" value="1"/>
</dbReference>
<proteinExistence type="inferred from homology"/>